<evidence type="ECO:0000313" key="2">
    <source>
        <dbReference type="Proteomes" id="UP000499080"/>
    </source>
</evidence>
<accession>A0A4Y2EIP0</accession>
<protein>
    <submittedName>
        <fullName evidence="1">Uncharacterized protein</fullName>
    </submittedName>
</protein>
<reference evidence="1 2" key="1">
    <citation type="journal article" date="2019" name="Sci. Rep.">
        <title>Orb-weaving spider Araneus ventricosus genome elucidates the spidroin gene catalogue.</title>
        <authorList>
            <person name="Kono N."/>
            <person name="Nakamura H."/>
            <person name="Ohtoshi R."/>
            <person name="Moran D.A.P."/>
            <person name="Shinohara A."/>
            <person name="Yoshida Y."/>
            <person name="Fujiwara M."/>
            <person name="Mori M."/>
            <person name="Tomita M."/>
            <person name="Arakawa K."/>
        </authorList>
    </citation>
    <scope>NUCLEOTIDE SEQUENCE [LARGE SCALE GENOMIC DNA]</scope>
</reference>
<dbReference type="Proteomes" id="UP000499080">
    <property type="component" value="Unassembled WGS sequence"/>
</dbReference>
<organism evidence="1 2">
    <name type="scientific">Araneus ventricosus</name>
    <name type="common">Orbweaver spider</name>
    <name type="synonym">Epeira ventricosa</name>
    <dbReference type="NCBI Taxonomy" id="182803"/>
    <lineage>
        <taxon>Eukaryota</taxon>
        <taxon>Metazoa</taxon>
        <taxon>Ecdysozoa</taxon>
        <taxon>Arthropoda</taxon>
        <taxon>Chelicerata</taxon>
        <taxon>Arachnida</taxon>
        <taxon>Araneae</taxon>
        <taxon>Araneomorphae</taxon>
        <taxon>Entelegynae</taxon>
        <taxon>Araneoidea</taxon>
        <taxon>Araneidae</taxon>
        <taxon>Araneus</taxon>
    </lineage>
</organism>
<sequence>MAIVAGAWSGVMLCRIVTEDVCIEAHPKSSHVCSCASELYEHGFFTVPMQDTRCLDEDELGVVIRSHILPDNLIYHLFNFLCVALKVIVHETPVDSELNLMARVLL</sequence>
<name>A0A4Y2EIP0_ARAVE</name>
<comment type="caution">
    <text evidence="1">The sequence shown here is derived from an EMBL/GenBank/DDBJ whole genome shotgun (WGS) entry which is preliminary data.</text>
</comment>
<dbReference type="EMBL" id="BGPR01000593">
    <property type="protein sequence ID" value="GBM27745.1"/>
    <property type="molecule type" value="Genomic_DNA"/>
</dbReference>
<dbReference type="AlphaFoldDB" id="A0A4Y2EIP0"/>
<evidence type="ECO:0000313" key="1">
    <source>
        <dbReference type="EMBL" id="GBM27745.1"/>
    </source>
</evidence>
<gene>
    <name evidence="1" type="ORF">AVEN_25361_1</name>
</gene>
<keyword evidence="2" id="KW-1185">Reference proteome</keyword>
<proteinExistence type="predicted"/>